<sequence>MSVASPDELRIINDYILLPMIITMVERSRDDIKESGITLADLYVKTTNIIGSVIVRELTETKRTLRGLNIVVYSAVNVEDGAKYRYRVRGKEDHFELTREYVRTEIVKRIADYTAALFQKA</sequence>
<comment type="caution">
    <text evidence="1">The sequence shown here is derived from an EMBL/GenBank/DDBJ whole genome shotgun (WGS) entry which is preliminary data.</text>
</comment>
<proteinExistence type="predicted"/>
<gene>
    <name evidence="1" type="ORF">ACFPYJ_20980</name>
</gene>
<name>A0ABW0W263_9BACL</name>
<organism evidence="1 2">
    <name type="scientific">Paenibacillus solisilvae</name>
    <dbReference type="NCBI Taxonomy" id="2486751"/>
    <lineage>
        <taxon>Bacteria</taxon>
        <taxon>Bacillati</taxon>
        <taxon>Bacillota</taxon>
        <taxon>Bacilli</taxon>
        <taxon>Bacillales</taxon>
        <taxon>Paenibacillaceae</taxon>
        <taxon>Paenibacillus</taxon>
    </lineage>
</organism>
<dbReference type="RefSeq" id="WP_379190174.1">
    <property type="nucleotide sequence ID" value="NZ_JBHSOW010000080.1"/>
</dbReference>
<dbReference type="EMBL" id="JBHSOW010000080">
    <property type="protein sequence ID" value="MFC5651543.1"/>
    <property type="molecule type" value="Genomic_DNA"/>
</dbReference>
<dbReference type="Proteomes" id="UP001596047">
    <property type="component" value="Unassembled WGS sequence"/>
</dbReference>
<evidence type="ECO:0000313" key="1">
    <source>
        <dbReference type="EMBL" id="MFC5651543.1"/>
    </source>
</evidence>
<dbReference type="Pfam" id="PF26325">
    <property type="entry name" value="YhjD"/>
    <property type="match status" value="1"/>
</dbReference>
<protein>
    <submittedName>
        <fullName evidence="1">Uncharacterized protein</fullName>
    </submittedName>
</protein>
<reference evidence="2" key="1">
    <citation type="journal article" date="2019" name="Int. J. Syst. Evol. Microbiol.">
        <title>The Global Catalogue of Microorganisms (GCM) 10K type strain sequencing project: providing services to taxonomists for standard genome sequencing and annotation.</title>
        <authorList>
            <consortium name="The Broad Institute Genomics Platform"/>
            <consortium name="The Broad Institute Genome Sequencing Center for Infectious Disease"/>
            <person name="Wu L."/>
            <person name="Ma J."/>
        </authorList>
    </citation>
    <scope>NUCLEOTIDE SEQUENCE [LARGE SCALE GENOMIC DNA]</scope>
    <source>
        <strain evidence="2">CGMCC 1.3240</strain>
    </source>
</reference>
<dbReference type="InterPro" id="IPR058600">
    <property type="entry name" value="YhjD-like"/>
</dbReference>
<keyword evidence="2" id="KW-1185">Reference proteome</keyword>
<accession>A0ABW0W263</accession>
<evidence type="ECO:0000313" key="2">
    <source>
        <dbReference type="Proteomes" id="UP001596047"/>
    </source>
</evidence>